<keyword evidence="14" id="KW-1185">Reference proteome</keyword>
<keyword evidence="7" id="KW-0539">Nucleus</keyword>
<dbReference type="SMART" id="SM00066">
    <property type="entry name" value="GAL4"/>
    <property type="match status" value="1"/>
</dbReference>
<keyword evidence="4" id="KW-0805">Transcription regulation</keyword>
<dbReference type="PANTHER" id="PTHR31845">
    <property type="entry name" value="FINGER DOMAIN PROTEIN, PUTATIVE-RELATED"/>
    <property type="match status" value="1"/>
</dbReference>
<keyword evidence="2" id="KW-0479">Metal-binding</keyword>
<dbReference type="GO" id="GO:0008270">
    <property type="term" value="F:zinc ion binding"/>
    <property type="evidence" value="ECO:0007669"/>
    <property type="project" value="InterPro"/>
</dbReference>
<reference evidence="14" key="1">
    <citation type="journal article" date="2017" name="Nat. Microbiol.">
        <title>Global analysis of biosynthetic gene clusters reveals vast potential of secondary metabolite production in Penicillium species.</title>
        <authorList>
            <person name="Nielsen J.C."/>
            <person name="Grijseels S."/>
            <person name="Prigent S."/>
            <person name="Ji B."/>
            <person name="Dainat J."/>
            <person name="Nielsen K.F."/>
            <person name="Frisvad J.C."/>
            <person name="Workman M."/>
            <person name="Nielsen J."/>
        </authorList>
    </citation>
    <scope>NUCLEOTIDE SEQUENCE [LARGE SCALE GENOMIC DNA]</scope>
    <source>
        <strain evidence="14">IBT 14082</strain>
    </source>
</reference>
<dbReference type="SUPFAM" id="SSF57701">
    <property type="entry name" value="Zn2/Cys6 DNA-binding domain"/>
    <property type="match status" value="1"/>
</dbReference>
<evidence type="ECO:0000256" key="7">
    <source>
        <dbReference type="ARBA" id="ARBA00023242"/>
    </source>
</evidence>
<comment type="similarity">
    <text evidence="8">Belongs to the prtT family.</text>
</comment>
<evidence type="ECO:0000256" key="6">
    <source>
        <dbReference type="ARBA" id="ARBA00023163"/>
    </source>
</evidence>
<evidence type="ECO:0000259" key="12">
    <source>
        <dbReference type="PROSITE" id="PS50048"/>
    </source>
</evidence>
<sequence>MTRTGPPINPISWDTKTIVPDDGSRIDSVACQDARPKGRIRRSMTACHTCRKLKTRCDVDPRGHSCRRCLSLRLDCELPETTERFQDNASTWSDATAIPSIEERLVSLERGMGEMIHLMRQIVNRSPSMPCSPTFQTRNHSIDGTSSSDSMSSSFYPLKPAQLIRDLQAECFGERDHLSDADILGDIVTQGIVDSKLSVKLIELFVEHFGHWVSINHSSSIQRSNTLLFNTACLLASRYLPGLPQHTVRDISLYVQHAVAKVLWKPPPMTSDMLQALTLLCLYSTSIHKEGLMDDWLLSGISINHALISFNFLNTLPGDNLNPDELLAQLRLWNTLCATQLHSALANGRTVNIQQQYINQCPRILEHAGATPEDGRIVAEIQLYSIALRLQHSQSRLQFAESEYEELERWRMEWAHLSTSTLPYMLTHCNPNPNLTATPAATNGDSTLNLNLWFCQLLLHRTAARLQPDSERLLPEICGTARLIITQFLQTRFTSAPALIDHVYFIVGYAALTLCDYMLTDPLINQVRGFLLHLAPGGDNLSYRIACIVGEVQRRYSEATAVVAAGSHSSSPVAEVKGVHMFGSSHHHRTGMELSQLMSSPEGLDSLVEGYNCLEQMMPGYAASQPAFEAPDLFHHSPTTGVTGGAMPIGLVPRALHDW</sequence>
<dbReference type="InterPro" id="IPR051089">
    <property type="entry name" value="prtT"/>
</dbReference>
<dbReference type="InterPro" id="IPR001138">
    <property type="entry name" value="Zn2Cys6_DnaBD"/>
</dbReference>
<dbReference type="FunFam" id="4.10.240.10:FF:000011">
    <property type="entry name" value="Transcriptional activator of proteases prtT"/>
    <property type="match status" value="1"/>
</dbReference>
<evidence type="ECO:0000256" key="10">
    <source>
        <dbReference type="ARBA" id="ARBA00042461"/>
    </source>
</evidence>
<keyword evidence="6" id="KW-0804">Transcription</keyword>
<evidence type="ECO:0000313" key="14">
    <source>
        <dbReference type="Proteomes" id="UP000191342"/>
    </source>
</evidence>
<dbReference type="Proteomes" id="UP000191342">
    <property type="component" value="Unassembled WGS sequence"/>
</dbReference>
<feature type="compositionally biased region" description="Polar residues" evidence="11">
    <location>
        <begin position="134"/>
        <end position="145"/>
    </location>
</feature>
<dbReference type="CDD" id="cd00067">
    <property type="entry name" value="GAL4"/>
    <property type="match status" value="1"/>
</dbReference>
<evidence type="ECO:0000256" key="3">
    <source>
        <dbReference type="ARBA" id="ARBA00022833"/>
    </source>
</evidence>
<dbReference type="AlphaFoldDB" id="A0A1V6T878"/>
<dbReference type="GO" id="GO:0045893">
    <property type="term" value="P:positive regulation of DNA-templated transcription"/>
    <property type="evidence" value="ECO:0007669"/>
    <property type="project" value="UniProtKB-ARBA"/>
</dbReference>
<evidence type="ECO:0000256" key="2">
    <source>
        <dbReference type="ARBA" id="ARBA00022723"/>
    </source>
</evidence>
<dbReference type="GO" id="GO:0000981">
    <property type="term" value="F:DNA-binding transcription factor activity, RNA polymerase II-specific"/>
    <property type="evidence" value="ECO:0007669"/>
    <property type="project" value="InterPro"/>
</dbReference>
<dbReference type="EMBL" id="MLQL01000013">
    <property type="protein sequence ID" value="OQE22099.1"/>
    <property type="molecule type" value="Genomic_DNA"/>
</dbReference>
<name>A0A1V6T878_9EURO</name>
<keyword evidence="5" id="KW-0238">DNA-binding</keyword>
<evidence type="ECO:0000256" key="8">
    <source>
        <dbReference type="ARBA" id="ARBA00038134"/>
    </source>
</evidence>
<dbReference type="PROSITE" id="PS00463">
    <property type="entry name" value="ZN2_CY6_FUNGAL_1"/>
    <property type="match status" value="1"/>
</dbReference>
<evidence type="ECO:0000256" key="1">
    <source>
        <dbReference type="ARBA" id="ARBA00004123"/>
    </source>
</evidence>
<protein>
    <recommendedName>
        <fullName evidence="9">Transcriptional activator of proteases prtT</fullName>
    </recommendedName>
    <alternativeName>
        <fullName evidence="10">Zn(2)-C6 zinc finger-containing protein prtT</fullName>
    </alternativeName>
</protein>
<dbReference type="GO" id="GO:0005634">
    <property type="term" value="C:nucleus"/>
    <property type="evidence" value="ECO:0007669"/>
    <property type="project" value="UniProtKB-SubCell"/>
</dbReference>
<organism evidence="13 14">
    <name type="scientific">Penicillium flavigenum</name>
    <dbReference type="NCBI Taxonomy" id="254877"/>
    <lineage>
        <taxon>Eukaryota</taxon>
        <taxon>Fungi</taxon>
        <taxon>Dikarya</taxon>
        <taxon>Ascomycota</taxon>
        <taxon>Pezizomycotina</taxon>
        <taxon>Eurotiomycetes</taxon>
        <taxon>Eurotiomycetidae</taxon>
        <taxon>Eurotiales</taxon>
        <taxon>Aspergillaceae</taxon>
        <taxon>Penicillium</taxon>
    </lineage>
</organism>
<dbReference type="Pfam" id="PF00172">
    <property type="entry name" value="Zn_clus"/>
    <property type="match status" value="1"/>
</dbReference>
<gene>
    <name evidence="13" type="ORF">PENFLA_c013G10457</name>
</gene>
<feature type="domain" description="Zn(2)-C6 fungal-type" evidence="12">
    <location>
        <begin position="46"/>
        <end position="78"/>
    </location>
</feature>
<dbReference type="InterPro" id="IPR036864">
    <property type="entry name" value="Zn2-C6_fun-type_DNA-bd_sf"/>
</dbReference>
<dbReference type="OrthoDB" id="2595934at2759"/>
<dbReference type="CDD" id="cd12148">
    <property type="entry name" value="fungal_TF_MHR"/>
    <property type="match status" value="1"/>
</dbReference>
<feature type="region of interest" description="Disordered" evidence="11">
    <location>
        <begin position="134"/>
        <end position="153"/>
    </location>
</feature>
<accession>A0A1V6T878</accession>
<evidence type="ECO:0000256" key="11">
    <source>
        <dbReference type="SAM" id="MobiDB-lite"/>
    </source>
</evidence>
<evidence type="ECO:0000256" key="9">
    <source>
        <dbReference type="ARBA" id="ARBA00041135"/>
    </source>
</evidence>
<dbReference type="Gene3D" id="4.10.240.10">
    <property type="entry name" value="Zn(2)-C6 fungal-type DNA-binding domain"/>
    <property type="match status" value="1"/>
</dbReference>
<dbReference type="PROSITE" id="PS50048">
    <property type="entry name" value="ZN2_CY6_FUNGAL_2"/>
    <property type="match status" value="1"/>
</dbReference>
<keyword evidence="3" id="KW-0862">Zinc</keyword>
<dbReference type="GO" id="GO:0000976">
    <property type="term" value="F:transcription cis-regulatory region binding"/>
    <property type="evidence" value="ECO:0007669"/>
    <property type="project" value="TreeGrafter"/>
</dbReference>
<evidence type="ECO:0000256" key="4">
    <source>
        <dbReference type="ARBA" id="ARBA00023015"/>
    </source>
</evidence>
<comment type="subcellular location">
    <subcellularLocation>
        <location evidence="1">Nucleus</location>
    </subcellularLocation>
</comment>
<evidence type="ECO:0000256" key="5">
    <source>
        <dbReference type="ARBA" id="ARBA00023125"/>
    </source>
</evidence>
<dbReference type="PANTHER" id="PTHR31845:SF34">
    <property type="entry name" value="TRANSCRIPTIONAL ACTIVATOR OF PROTEASES PRTT"/>
    <property type="match status" value="1"/>
</dbReference>
<evidence type="ECO:0000313" key="13">
    <source>
        <dbReference type="EMBL" id="OQE22099.1"/>
    </source>
</evidence>
<comment type="caution">
    <text evidence="13">The sequence shown here is derived from an EMBL/GenBank/DDBJ whole genome shotgun (WGS) entry which is preliminary data.</text>
</comment>
<proteinExistence type="inferred from homology"/>
<dbReference type="GO" id="GO:0042176">
    <property type="term" value="P:regulation of protein catabolic process"/>
    <property type="evidence" value="ECO:0007669"/>
    <property type="project" value="UniProtKB-ARBA"/>
</dbReference>